<dbReference type="InterPro" id="IPR025110">
    <property type="entry name" value="AMP-bd_C"/>
</dbReference>
<gene>
    <name evidence="3" type="ORF">V5R04_06535</name>
</gene>
<dbReference type="PROSITE" id="PS00455">
    <property type="entry name" value="AMP_BINDING"/>
    <property type="match status" value="1"/>
</dbReference>
<dbReference type="InterPro" id="IPR050237">
    <property type="entry name" value="ATP-dep_AMP-bd_enzyme"/>
</dbReference>
<dbReference type="Gene3D" id="3.40.50.12780">
    <property type="entry name" value="N-terminal domain of ligase-like"/>
    <property type="match status" value="1"/>
</dbReference>
<name>A0AAU7DXJ0_9MICO</name>
<accession>A0AAU7DXJ0</accession>
<dbReference type="InterPro" id="IPR000873">
    <property type="entry name" value="AMP-dep_synth/lig_dom"/>
</dbReference>
<dbReference type="InterPro" id="IPR020845">
    <property type="entry name" value="AMP-binding_CS"/>
</dbReference>
<dbReference type="Pfam" id="PF00501">
    <property type="entry name" value="AMP-binding"/>
    <property type="match status" value="1"/>
</dbReference>
<dbReference type="GO" id="GO:0016877">
    <property type="term" value="F:ligase activity, forming carbon-sulfur bonds"/>
    <property type="evidence" value="ECO:0007669"/>
    <property type="project" value="UniProtKB-ARBA"/>
</dbReference>
<evidence type="ECO:0000259" key="1">
    <source>
        <dbReference type="Pfam" id="PF00501"/>
    </source>
</evidence>
<sequence>MTTPNVSAPWLASYSVGVNPTIEVPNEDVTSAFSRSVANFGARDALDFMGTTITYSQLGQRVDLAAGMLQGIGVKHGDRVAIAMPNSINHVVVFYAILRLGAIVVEHNPLYTQAELIHQLNDSGATVAVFWDKTAQTLGEGLSQTEVKTLISVDVSKELPVVKKILLQLPVAKARETKAALCATPPAAALRWHELMAKAAPLDPQTPRAHSEDIAVLQYTGGTTGTPKGAMLTHRNLAANAVQGAEWTGADDGPGTEVVYGVLPFFHAFGLTLCLTYALRIAATVVLFPKFEVESFLAAQKKRPGTFLPAVPPMLARVAAASKSKGADLSSFKYTISGAMPLPRATADAWEAATGGLVIEGYGMTETSPVALGNPLSAARIPGRLGLPFPSTDAMIVDESDGFTRLAQGERGELLLSGPQVFSGYWGRPEETANILVEIDGKVWIRTGDVCVMDEAGSFTLVDRIKEMIITGGFKVFPSQVEACLRGMPGVADAAVVGLPTTSDLGESVVAALVLEEGASAPSLKEVQEWCGKELARYALPRDLVIVPELPVSQIGKVMRRVVRDQILADQ</sequence>
<feature type="domain" description="AMP-dependent synthetase/ligase" evidence="1">
    <location>
        <begin position="33"/>
        <end position="426"/>
    </location>
</feature>
<dbReference type="AlphaFoldDB" id="A0AAU7DXJ0"/>
<dbReference type="InterPro" id="IPR045851">
    <property type="entry name" value="AMP-bd_C_sf"/>
</dbReference>
<dbReference type="Gene3D" id="3.30.300.30">
    <property type="match status" value="1"/>
</dbReference>
<dbReference type="Pfam" id="PF13193">
    <property type="entry name" value="AMP-binding_C"/>
    <property type="match status" value="1"/>
</dbReference>
<dbReference type="EMBL" id="CP146203">
    <property type="protein sequence ID" value="XBH22867.1"/>
    <property type="molecule type" value="Genomic_DNA"/>
</dbReference>
<evidence type="ECO:0000259" key="2">
    <source>
        <dbReference type="Pfam" id="PF13193"/>
    </source>
</evidence>
<dbReference type="InterPro" id="IPR042099">
    <property type="entry name" value="ANL_N_sf"/>
</dbReference>
<dbReference type="SUPFAM" id="SSF56801">
    <property type="entry name" value="Acetyl-CoA synthetase-like"/>
    <property type="match status" value="1"/>
</dbReference>
<dbReference type="PANTHER" id="PTHR43767:SF12">
    <property type="entry name" value="AMP-DEPENDENT SYNTHETASE AND LIGASE"/>
    <property type="match status" value="1"/>
</dbReference>
<protein>
    <submittedName>
        <fullName evidence="3">AMP-binding protein</fullName>
    </submittedName>
</protein>
<organism evidence="3">
    <name type="scientific">Jonesiaceae bacterium BS-20</name>
    <dbReference type="NCBI Taxonomy" id="3120821"/>
    <lineage>
        <taxon>Bacteria</taxon>
        <taxon>Bacillati</taxon>
        <taxon>Actinomycetota</taxon>
        <taxon>Actinomycetes</taxon>
        <taxon>Micrococcales</taxon>
        <taxon>Jonesiaceae</taxon>
    </lineage>
</organism>
<evidence type="ECO:0000313" key="3">
    <source>
        <dbReference type="EMBL" id="XBH22867.1"/>
    </source>
</evidence>
<proteinExistence type="predicted"/>
<dbReference type="PANTHER" id="PTHR43767">
    <property type="entry name" value="LONG-CHAIN-FATTY-ACID--COA LIGASE"/>
    <property type="match status" value="1"/>
</dbReference>
<feature type="domain" description="AMP-binding enzyme C-terminal" evidence="2">
    <location>
        <begin position="480"/>
        <end position="557"/>
    </location>
</feature>
<reference evidence="3" key="1">
    <citation type="submission" date="2024-02" db="EMBL/GenBank/DDBJ databases">
        <title>Tomenella chthoni gen. nov. sp. nov., a member of the family Jonesiaceae isolated from bat guano.</title>
        <authorList>
            <person name="Miller S.L."/>
            <person name="King J."/>
            <person name="Sankaranarayanan K."/>
            <person name="Lawson P.A."/>
        </authorList>
    </citation>
    <scope>NUCLEOTIDE SEQUENCE</scope>
    <source>
        <strain evidence="3">BS-20</strain>
    </source>
</reference>